<keyword evidence="8 28" id="KW-0732">Signal</keyword>
<proteinExistence type="inferred from homology"/>
<feature type="compositionally biased region" description="Low complexity" evidence="27">
    <location>
        <begin position="2823"/>
        <end position="2834"/>
    </location>
</feature>
<dbReference type="GO" id="GO:0005540">
    <property type="term" value="F:hyaluronic acid binding"/>
    <property type="evidence" value="ECO:0007669"/>
    <property type="project" value="UniProtKB-KW"/>
</dbReference>
<dbReference type="FunCoup" id="A0A6I9HYI1">
    <property type="interactions" value="192"/>
</dbReference>
<keyword evidence="34" id="KW-1185">Reference proteome</keyword>
<evidence type="ECO:0000256" key="10">
    <source>
        <dbReference type="ARBA" id="ARBA00022737"/>
    </source>
</evidence>
<evidence type="ECO:0000256" key="1">
    <source>
        <dbReference type="ARBA" id="ARBA00004504"/>
    </source>
</evidence>
<feature type="disulfide bond" evidence="26">
    <location>
        <begin position="197"/>
        <end position="218"/>
    </location>
</feature>
<feature type="compositionally biased region" description="Low complexity" evidence="27">
    <location>
        <begin position="2503"/>
        <end position="2525"/>
    </location>
</feature>
<evidence type="ECO:0000256" key="16">
    <source>
        <dbReference type="ARBA" id="ARBA00023290"/>
    </source>
</evidence>
<feature type="domain" description="Link" evidence="33">
    <location>
        <begin position="252"/>
        <end position="348"/>
    </location>
</feature>
<evidence type="ECO:0000256" key="23">
    <source>
        <dbReference type="ARBA" id="ARBA00044266"/>
    </source>
</evidence>
<dbReference type="CDD" id="cd03520">
    <property type="entry name" value="Link_domain_CSPGs_modules_2_4"/>
    <property type="match status" value="1"/>
</dbReference>
<dbReference type="CDD" id="cd05901">
    <property type="entry name" value="Ig_Versican"/>
    <property type="match status" value="1"/>
</dbReference>
<keyword evidence="16" id="KW-0373">Hyaluronic acid</keyword>
<dbReference type="PROSITE" id="PS50835">
    <property type="entry name" value="IG_LIKE"/>
    <property type="match status" value="1"/>
</dbReference>
<evidence type="ECO:0000256" key="17">
    <source>
        <dbReference type="ARBA" id="ARBA00023319"/>
    </source>
</evidence>
<feature type="region of interest" description="Disordered" evidence="27">
    <location>
        <begin position="1234"/>
        <end position="1253"/>
    </location>
</feature>
<dbReference type="SMART" id="SM00034">
    <property type="entry name" value="CLECT"/>
    <property type="match status" value="1"/>
</dbReference>
<dbReference type="PROSITE" id="PS01186">
    <property type="entry name" value="EGF_2"/>
    <property type="match status" value="1"/>
</dbReference>
<dbReference type="GO" id="GO:0001750">
    <property type="term" value="C:photoreceptor outer segment"/>
    <property type="evidence" value="ECO:0007669"/>
    <property type="project" value="UniProtKB-SubCell"/>
</dbReference>
<dbReference type="GO" id="GO:0005509">
    <property type="term" value="F:calcium ion binding"/>
    <property type="evidence" value="ECO:0007669"/>
    <property type="project" value="InterPro"/>
</dbReference>
<dbReference type="PROSITE" id="PS50041">
    <property type="entry name" value="C_TYPE_LECTIN_2"/>
    <property type="match status" value="1"/>
</dbReference>
<dbReference type="InterPro" id="IPR013106">
    <property type="entry name" value="Ig_V-set"/>
</dbReference>
<evidence type="ECO:0000256" key="2">
    <source>
        <dbReference type="ARBA" id="ARBA00004593"/>
    </source>
</evidence>
<dbReference type="InterPro" id="IPR018097">
    <property type="entry name" value="EGF_Ca-bd_CS"/>
</dbReference>
<evidence type="ECO:0000256" key="8">
    <source>
        <dbReference type="ARBA" id="ARBA00022729"/>
    </source>
</evidence>
<evidence type="ECO:0000256" key="22">
    <source>
        <dbReference type="ARBA" id="ARBA00044263"/>
    </source>
</evidence>
<sequence length="3396" mass="371076">MLITIKSILWMCSTLIAAHALHKVKVEKSPPVKGSLSGKVNLPCHFSTMPTLPPSYNTNSEFLRIKWSKIELDKNGKDLKETTVLVAQNGNIKIGQGYKGRVSVPTHPEDVGDASLTMVKLLASDAGLYRCDVMYGIEDTQDTVSLTVDGVVFHYRAATSRYTLNFETAQKACLDIGAVIATPEQLNAAYEDGFEQCDAGWLSDQTVRYPIRTPREGCYGDMMGKEGVRTYGFRAPHETYDVYCYVDHLDGDVFHITAPNKFTFEEAAEECENQDARLATVGELQAAWRNGFDQCDYGWLLDASVRHPVTVARAQCGGGLLGVRTLYRFENQTGFPPPDSRFDAYCYKPKQNVSEATTIELSMLAETVSPTLSEEPQMVPDRTIPTAPLITELPVITTKFPPVGNIVNFEQKATVEPQTVTHSIATESPALAGGTKKPWDMDYYSPSASGPLGKPDIPEIKEEVPQSTPVISLHTTVSWDGVMEEIQTQESVTQIEQIEVGPLVTSMEISKHTPPKEFSVSEIPFVPTTRTLESKTEKKTVSTVSESVTTSRYGFTLGEGDGEDRTFTVRSGPSTSVFSQIPEVVTVSKTSQDTTHTQLEDVELVSAPTIVSLVTVPDGEESSTDSWEEKQTNGRKTEDFLGQDVFATPFPSWHHTEVELFPYSGDQRLVEGTSTVIYPSPQTGRERTETLRPEMRTVILTYTDDEIQEKITKDPFIGKIEEEGFSEMKFSTVSSEQLHLTESSVEMTKSFDSPALTTTKPGVAPTEATDVKEDFMTTPAELETDGFGDTTKYDESITTVHLTQSTLNVEVVTVSKWSLDEGSTTSKPLESTEHAGSPTSPPALLTTVGVSGEDKEIPSFTEDGRDKFTLIPDSTQKPLKEFTEEDITDREKFTVRFQPTTSTGIAEKSTLRDSTTEEKVSRLASTEGQVVYTTMEGSALDEGEDTDVSKPISTVPQIAHTLDMEGSAFVNYSSTQEPTTYVDSSHTIPLSVIPKTEWGVLVPSIPSKDEVLGEPSQDIRVIDQTYLEATASPETLRTATEITQGTTQEGFPGKGQTPEKPVPTLSSTADTAKETVTPLDEQESDGSAYTVSEDRLVTGSVTVPVLETTPIGEVEQSISFPPGAVTEHKAKTDEMLTLTPSMGPKVSLSPGPEQKYETEGTSPRGFVSPFSTSVTQVTEETTTEKREKTSLDYIDLGSGLFEKPKATELPEFPTIKATVPSDITAAFSSVDRVHTTSASTEKPPLIDREPDEETTSDMIIIEESTSRVPLTTLEDIVAKETETDIDREYFTTSSTPSATQPTRPPTVEGQEAFRPQALSTPEPPAGTKFHPDINVYIIEVRENKTDRMSDLSVIGHPIDSESKEDCSEETDRRHELIAEILPELIEIDIYHSEEDEGEDEDCENATDVTTTPSVQYINGKHLVTTVPKDPEAAEARRGQFESVAPSQNFSDSSETDGHQFVITKTGLSTAMQPNESKETTEILEITWRPETYPETTEHFSSGEPEIFPTVPVPEGEASEGPESITKKSPELDYLMHQHTELVPLFPEESSGNAGIDQESQKIVFSRATEGTFGEEAGRSTFSTYTPSAVPSSASADISEEVSFTLTGSPRPDEPLSTAESWVEIALRQSVEFSGSPSIPIPEGSGEAEEDKDKMFAMVTDLSQKNTTDSLVTLDTSKTMITESLLNVPTPTVYSVSEQPSAVVPTKFVRETDTVEWVFRISPEGKEREDEEKGTTGTASTVEVHSPTQRSDHLMLPSEFESSSEVTASASASATRKSFMSLTTPTLSEREMTSSTLVFTETNVLDSLGAQTTEPSSSRQPGAWEGLSIVPGSPVSLFMELGSGETAADPETTTVSSFSLNVGSEIQTQKETAGTLSPRVETLFPFEPTGLDLSTAMDREVAEIISQTSKENLISEISGEPNHGAEIKGFSTDFPLEEDFSGDFREYSTVSTPITKEETVMVEGSGDAAFKDTQISPSVRPTSAHVYHRADSEGPGRTVVSTSAFPWEEFPASAEGSGDQLVSLSSSGDQVFPSAMGNVSNTDSPIIDQGLGEEGVIDEADKRSTILPTVEAESTKASMEKGEVEVDGMDSVDFPQTVEPDTLWVTQEVNPVRQGNESEVVAEEKIQDQKSLESPQSSVAPEQTSFDSQTFIEIGLQSTDYSTLTTKKTYSTDKEIEEEGISLGDMSTPNLDSPGLESYTTLPEVTEKSHFFLATASVTASVPAESVITGSTIKEEESRKPFPKVMRPIVKESDTDLLFSGLGSGEEILPTTVSVNFTDMEQVTSTLYPQTSQVQSFETSTLNGTTGDYEGMGVVESEIRPLISQTNSIFEDSETAASTTFLEILSDTRTEGPSPAPLTFSTDTEHRTSQTHHWAEEIQTSRPQPMADQVSKENSSTAETKGAATSSTDFLARTPGLEVAKGFVTSTPKPSDLFYEHSGEGSGELDVVDLVHASGTTQATRRGSTTFVSDRSPAKHPEVPSTKAVTVDGFPTISMMPLHPEQNESSPDPTSTLSSTTSYERSTEGTADAVQDHFRGFEDSTLKPDRRKATENIIIDLDKEDKDLILTITESTILEILPQLTSDKNTIIDIDHTKSIYEDILGMQTDIDPEVPSGQHGSYEDSTQVQEKHEAAVNLSLTEEDFEASGDTLLDTQATQNDSVTPEDRSQLDHLGSVFTTGIPIPSTETELDVLLPTATSLPIPSKSATVNPEIEEPKMEAKTLDDIFESSTLSDGQAIADQSEIIATLGHLERTQDEDEEKKHVGPSLQPEFSSGAEEALIEPTSYVSIGTTYMMAQSLTEAPDMMEGSNPPGSTDTSAVSAFAKLSSQTPSSPPLTVHLGSEASEHSEGPQPSALPRADAGTSQVPPRKPIYVEATFKPSSEEYFHVTEPPSSSPDTELESSENESQPTLLKQTEASTTTELNAQKEIEIAQDSQNETSAQLSGETVKVFPSIRIPESGTVVTAASEVTLEGATLWPHSTSASVIYGVEAGVMPQPSPQTSERPTIPSSLEINPETQGVLIRGEDSTVATSEQQVSARILDSDNQATLSTTELNTEFATPPFPLLETSNETSFLIGINEESVEGTAIYLPGPDRCKTNPCLNGGTCYPTETSYVCTCVPGYSGDRCELDFDECHSNPCRNGATCVDGFNTFRCLCLPSYIGALCERDTETCDYGWHKFQGQCYKYFAHRRTWDAAERECRLQGAHLTSILSHEEQMFVNRVGHDYQWIGLNDKMFEHDFRWTDGSTLQYENWRPNQPDSFFSAGEDCVVIIWHENGQWNDVPCNYHLTYTCKKGTVACGQPPVVENAKTFGRMKPRYEINSLIRYHCKDGFIQRHLPTIRCLGNGKWAMPKITCLNPSTYQRTYSKKYFKNSSSAKDNSINTSKHDHRWSRRWQESRR</sequence>
<dbReference type="PROSITE" id="PS00010">
    <property type="entry name" value="ASX_HYDROXYL"/>
    <property type="match status" value="1"/>
</dbReference>
<dbReference type="Pfam" id="PF00008">
    <property type="entry name" value="EGF"/>
    <property type="match status" value="2"/>
</dbReference>
<dbReference type="InterPro" id="IPR016186">
    <property type="entry name" value="C-type_lectin-like/link_sf"/>
</dbReference>
<dbReference type="RefSeq" id="XP_006197692.2">
    <property type="nucleotide sequence ID" value="XM_006197630.3"/>
</dbReference>
<dbReference type="SUPFAM" id="SSF57535">
    <property type="entry name" value="Complement control module/SCR domain"/>
    <property type="match status" value="1"/>
</dbReference>
<dbReference type="PROSITE" id="PS00022">
    <property type="entry name" value="EGF_1"/>
    <property type="match status" value="2"/>
</dbReference>
<dbReference type="GeneID" id="102532312"/>
<dbReference type="CDD" id="cd00054">
    <property type="entry name" value="EGF_CA"/>
    <property type="match status" value="2"/>
</dbReference>
<feature type="disulfide bond" evidence="24">
    <location>
        <begin position="3153"/>
        <end position="3162"/>
    </location>
</feature>
<comment type="function">
    <text evidence="18">May play a role in intercellular signaling and in connecting cells with the extracellular matrix. May take part in the regulation of cell motility, growth and differentiation. Binds hyaluronic acid.</text>
</comment>
<evidence type="ECO:0000256" key="6">
    <source>
        <dbReference type="ARBA" id="ARBA00022536"/>
    </source>
</evidence>
<dbReference type="Pfam" id="PF00193">
    <property type="entry name" value="Xlink"/>
    <property type="match status" value="2"/>
</dbReference>
<dbReference type="GO" id="GO:0001501">
    <property type="term" value="P:skeletal system development"/>
    <property type="evidence" value="ECO:0007669"/>
    <property type="project" value="TreeGrafter"/>
</dbReference>
<feature type="region of interest" description="Disordered" evidence="27">
    <location>
        <begin position="1043"/>
        <end position="1088"/>
    </location>
</feature>
<feature type="compositionally biased region" description="Basic and acidic residues" evidence="27">
    <location>
        <begin position="2121"/>
        <end position="2130"/>
    </location>
</feature>
<evidence type="ECO:0000256" key="7">
    <source>
        <dbReference type="ARBA" id="ARBA00022659"/>
    </source>
</evidence>
<dbReference type="InterPro" id="IPR000742">
    <property type="entry name" value="EGF"/>
</dbReference>
<dbReference type="InterPro" id="IPR000538">
    <property type="entry name" value="Link_dom"/>
</dbReference>
<dbReference type="GO" id="GO:0005615">
    <property type="term" value="C:extracellular space"/>
    <property type="evidence" value="ECO:0007669"/>
    <property type="project" value="TreeGrafter"/>
</dbReference>
<feature type="region of interest" description="Disordered" evidence="27">
    <location>
        <begin position="2750"/>
        <end position="2772"/>
    </location>
</feature>
<evidence type="ECO:0000256" key="20">
    <source>
        <dbReference type="ARBA" id="ARBA00044099"/>
    </source>
</evidence>
<dbReference type="GO" id="GO:0045202">
    <property type="term" value="C:synapse"/>
    <property type="evidence" value="ECO:0007669"/>
    <property type="project" value="TreeGrafter"/>
</dbReference>
<feature type="disulfide bond" evidence="25">
    <location>
        <begin position="3325"/>
        <end position="3352"/>
    </location>
</feature>
<dbReference type="Proteomes" id="UP001652581">
    <property type="component" value="Chromosome 3"/>
</dbReference>
<evidence type="ECO:0000256" key="25">
    <source>
        <dbReference type="PROSITE-ProRule" id="PRU00302"/>
    </source>
</evidence>
<comment type="similarity">
    <text evidence="3">Belongs to the aggrecan/versican proteoglycan family.</text>
</comment>
<feature type="disulfide bond" evidence="25">
    <location>
        <begin position="3296"/>
        <end position="3339"/>
    </location>
</feature>
<keyword evidence="10" id="KW-0677">Repeat</keyword>
<dbReference type="CDD" id="cd03517">
    <property type="entry name" value="Link_domain_CSPGs_modules_1_3"/>
    <property type="match status" value="1"/>
</dbReference>
<dbReference type="PROSITE" id="PS01241">
    <property type="entry name" value="LINK_1"/>
    <property type="match status" value="1"/>
</dbReference>
<evidence type="ECO:0000256" key="26">
    <source>
        <dbReference type="PROSITE-ProRule" id="PRU00323"/>
    </source>
</evidence>
<accession>A0A6I9HYI1</accession>
<dbReference type="Gene3D" id="2.10.70.10">
    <property type="entry name" value="Complement Module, domain 1"/>
    <property type="match status" value="1"/>
</dbReference>
<dbReference type="GO" id="GO:0007417">
    <property type="term" value="P:central nervous system development"/>
    <property type="evidence" value="ECO:0007669"/>
    <property type="project" value="TreeGrafter"/>
</dbReference>
<evidence type="ECO:0000313" key="34">
    <source>
        <dbReference type="Proteomes" id="UP001652581"/>
    </source>
</evidence>
<feature type="compositionally biased region" description="Polar residues" evidence="27">
    <location>
        <begin position="2131"/>
        <end position="2143"/>
    </location>
</feature>
<dbReference type="KEGG" id="vpc:102532312"/>
<feature type="region of interest" description="Disordered" evidence="27">
    <location>
        <begin position="1431"/>
        <end position="1457"/>
    </location>
</feature>
<evidence type="ECO:0000256" key="14">
    <source>
        <dbReference type="ARBA" id="ARBA00023180"/>
    </source>
</evidence>
<feature type="region of interest" description="Disordered" evidence="27">
    <location>
        <begin position="1721"/>
        <end position="1775"/>
    </location>
</feature>
<feature type="region of interest" description="Disordered" evidence="27">
    <location>
        <begin position="1139"/>
        <end position="1169"/>
    </location>
</feature>
<evidence type="ECO:0000256" key="13">
    <source>
        <dbReference type="ARBA" id="ARBA00023157"/>
    </source>
</evidence>
<evidence type="ECO:0000256" key="12">
    <source>
        <dbReference type="ARBA" id="ARBA00022974"/>
    </source>
</evidence>
<feature type="compositionally biased region" description="Basic and acidic residues" evidence="27">
    <location>
        <begin position="2362"/>
        <end position="2375"/>
    </location>
</feature>
<feature type="domain" description="Link" evidence="33">
    <location>
        <begin position="151"/>
        <end position="246"/>
    </location>
</feature>
<feature type="signal peptide" evidence="28">
    <location>
        <begin position="1"/>
        <end position="20"/>
    </location>
</feature>
<feature type="compositionally biased region" description="Low complexity" evidence="27">
    <location>
        <begin position="1291"/>
        <end position="1301"/>
    </location>
</feature>
<feature type="compositionally biased region" description="Low complexity" evidence="27">
    <location>
        <begin position="1757"/>
        <end position="1773"/>
    </location>
</feature>
<evidence type="ECO:0000259" key="29">
    <source>
        <dbReference type="PROSITE" id="PS50026"/>
    </source>
</evidence>
<dbReference type="OrthoDB" id="9905227at2759"/>
<reference evidence="35 36" key="1">
    <citation type="submission" date="2025-05" db="UniProtKB">
        <authorList>
            <consortium name="RefSeq"/>
        </authorList>
    </citation>
    <scope>IDENTIFICATION</scope>
</reference>
<dbReference type="SUPFAM" id="SSF48726">
    <property type="entry name" value="Immunoglobulin"/>
    <property type="match status" value="1"/>
</dbReference>
<dbReference type="GO" id="GO:0002052">
    <property type="term" value="P:positive regulation of neuroblast proliferation"/>
    <property type="evidence" value="ECO:0007669"/>
    <property type="project" value="TreeGrafter"/>
</dbReference>
<dbReference type="InterPro" id="IPR003599">
    <property type="entry name" value="Ig_sub"/>
</dbReference>
<feature type="disulfide bond" evidence="26">
    <location>
        <begin position="295"/>
        <end position="316"/>
    </location>
</feature>
<feature type="compositionally biased region" description="Polar residues" evidence="27">
    <location>
        <begin position="2457"/>
        <end position="2468"/>
    </location>
</feature>
<keyword evidence="7 25" id="KW-0768">Sushi</keyword>
<keyword evidence="9" id="KW-0430">Lectin</keyword>
<feature type="compositionally biased region" description="Polar residues" evidence="27">
    <location>
        <begin position="2391"/>
        <end position="2406"/>
    </location>
</feature>
<dbReference type="GO" id="GO:0072534">
    <property type="term" value="C:perineuronal net"/>
    <property type="evidence" value="ECO:0007669"/>
    <property type="project" value="TreeGrafter"/>
</dbReference>
<gene>
    <name evidence="35 36" type="primary">VCAN</name>
</gene>
<feature type="chain" id="PRO_5045018959" description="Versican core protein" evidence="28">
    <location>
        <begin position="21"/>
        <end position="3396"/>
    </location>
</feature>
<dbReference type="InterPro" id="IPR033987">
    <property type="entry name" value="CSPG_CTLD"/>
</dbReference>
<feature type="region of interest" description="Disordered" evidence="27">
    <location>
        <begin position="2880"/>
        <end position="2916"/>
    </location>
</feature>
<dbReference type="InterPro" id="IPR036179">
    <property type="entry name" value="Ig-like_dom_sf"/>
</dbReference>
<evidence type="ECO:0000256" key="15">
    <source>
        <dbReference type="ARBA" id="ARBA00023273"/>
    </source>
</evidence>
<evidence type="ECO:0000256" key="19">
    <source>
        <dbReference type="ARBA" id="ARBA00044030"/>
    </source>
</evidence>
<keyword evidence="12" id="KW-0654">Proteoglycan</keyword>
<evidence type="ECO:0000259" key="33">
    <source>
        <dbReference type="PROSITE" id="PS50963"/>
    </source>
</evidence>
<keyword evidence="14" id="KW-0325">Glycoprotein</keyword>
<evidence type="ECO:0000313" key="35">
    <source>
        <dbReference type="RefSeq" id="XP_006197692.2"/>
    </source>
</evidence>
<dbReference type="InterPro" id="IPR050691">
    <property type="entry name" value="Hyaluronan_bind_Proteoglycan"/>
</dbReference>
<feature type="region of interest" description="Disordered" evidence="27">
    <location>
        <begin position="1576"/>
        <end position="1595"/>
    </location>
</feature>
<feature type="region of interest" description="Disordered" evidence="27">
    <location>
        <begin position="1287"/>
        <end position="1309"/>
    </location>
</feature>
<feature type="compositionally biased region" description="Basic and acidic residues" evidence="27">
    <location>
        <begin position="1722"/>
        <end position="1733"/>
    </location>
</feature>
<dbReference type="InParanoid" id="A0A6I9HYI1"/>
<feature type="domain" description="Sushi" evidence="32">
    <location>
        <begin position="3294"/>
        <end position="3354"/>
    </location>
</feature>
<dbReference type="PROSITE" id="PS00615">
    <property type="entry name" value="C_TYPE_LECTIN_1"/>
    <property type="match status" value="1"/>
</dbReference>
<dbReference type="PROSITE" id="PS50963">
    <property type="entry name" value="LINK_2"/>
    <property type="match status" value="2"/>
</dbReference>
<evidence type="ECO:0000256" key="3">
    <source>
        <dbReference type="ARBA" id="ARBA00006838"/>
    </source>
</evidence>
<dbReference type="CTD" id="1462"/>
<feature type="domain" description="EGF-like" evidence="29">
    <location>
        <begin position="3089"/>
        <end position="3125"/>
    </location>
</feature>
<dbReference type="InterPro" id="IPR035976">
    <property type="entry name" value="Sushi/SCR/CCP_sf"/>
</dbReference>
<dbReference type="PANTHER" id="PTHR22804">
    <property type="entry name" value="AGGRECAN/VERSICAN PROTEOGLYCAN"/>
    <property type="match status" value="1"/>
</dbReference>
<dbReference type="CDD" id="cd00033">
    <property type="entry name" value="CCP"/>
    <property type="match status" value="1"/>
</dbReference>
<dbReference type="InterPro" id="IPR013783">
    <property type="entry name" value="Ig-like_fold"/>
</dbReference>
<feature type="compositionally biased region" description="Polar residues" evidence="27">
    <location>
        <begin position="1579"/>
        <end position="1595"/>
    </location>
</feature>
<feature type="region of interest" description="Disordered" evidence="27">
    <location>
        <begin position="3370"/>
        <end position="3396"/>
    </location>
</feature>
<evidence type="ECO:0000256" key="11">
    <source>
        <dbReference type="ARBA" id="ARBA00022837"/>
    </source>
</evidence>
<evidence type="ECO:0000256" key="21">
    <source>
        <dbReference type="ARBA" id="ARBA00044230"/>
    </source>
</evidence>
<dbReference type="InterPro" id="IPR007110">
    <property type="entry name" value="Ig-like_dom"/>
</dbReference>
<dbReference type="SUPFAM" id="SSF57196">
    <property type="entry name" value="EGF/Laminin"/>
    <property type="match status" value="1"/>
</dbReference>
<keyword evidence="4" id="KW-0964">Secreted</keyword>
<evidence type="ECO:0000256" key="27">
    <source>
        <dbReference type="SAM" id="MobiDB-lite"/>
    </source>
</evidence>
<keyword evidence="11" id="KW-0106">Calcium</keyword>
<dbReference type="SMART" id="SM00179">
    <property type="entry name" value="EGF_CA"/>
    <property type="match status" value="2"/>
</dbReference>
<dbReference type="GO" id="GO:0010001">
    <property type="term" value="P:glial cell differentiation"/>
    <property type="evidence" value="ECO:0007669"/>
    <property type="project" value="TreeGrafter"/>
</dbReference>
<dbReference type="Gene3D" id="2.60.40.10">
    <property type="entry name" value="Immunoglobulins"/>
    <property type="match status" value="1"/>
</dbReference>
<evidence type="ECO:0000259" key="30">
    <source>
        <dbReference type="PROSITE" id="PS50041"/>
    </source>
</evidence>
<feature type="region of interest" description="Disordered" evidence="27">
    <location>
        <begin position="2823"/>
        <end position="2866"/>
    </location>
</feature>
<dbReference type="Gene3D" id="3.10.100.10">
    <property type="entry name" value="Mannose-Binding Protein A, subunit A"/>
    <property type="match status" value="3"/>
</dbReference>
<evidence type="ECO:0000256" key="9">
    <source>
        <dbReference type="ARBA" id="ARBA00022734"/>
    </source>
</evidence>
<name>A0A6I9HYI1_VICPA</name>
<dbReference type="GO" id="GO:0033165">
    <property type="term" value="C:interphotoreceptor matrix"/>
    <property type="evidence" value="ECO:0007669"/>
    <property type="project" value="UniProtKB-SubCell"/>
</dbReference>
<feature type="region of interest" description="Disordered" evidence="27">
    <location>
        <begin position="2113"/>
        <end position="2143"/>
    </location>
</feature>
<dbReference type="SMART" id="SM00181">
    <property type="entry name" value="EGF"/>
    <property type="match status" value="2"/>
</dbReference>
<feature type="compositionally biased region" description="Polar residues" evidence="27">
    <location>
        <begin position="2902"/>
        <end position="2916"/>
    </location>
</feature>
<feature type="domain" description="Ig-like" evidence="31">
    <location>
        <begin position="33"/>
        <end position="147"/>
    </location>
</feature>
<feature type="region of interest" description="Disordered" evidence="27">
    <location>
        <begin position="820"/>
        <end position="843"/>
    </location>
</feature>
<evidence type="ECO:0000256" key="24">
    <source>
        <dbReference type="PROSITE-ProRule" id="PRU00076"/>
    </source>
</evidence>
<dbReference type="Pfam" id="PF07686">
    <property type="entry name" value="V-set"/>
    <property type="match status" value="1"/>
</dbReference>
<dbReference type="InterPro" id="IPR001881">
    <property type="entry name" value="EGF-like_Ca-bd_dom"/>
</dbReference>
<dbReference type="SUPFAM" id="SSF56436">
    <property type="entry name" value="C-type lectin-like"/>
    <property type="match status" value="3"/>
</dbReference>
<evidence type="ECO:0000259" key="32">
    <source>
        <dbReference type="PROSITE" id="PS50923"/>
    </source>
</evidence>
<dbReference type="PROSITE" id="PS50923">
    <property type="entry name" value="SUSHI"/>
    <property type="match status" value="1"/>
</dbReference>
<feature type="compositionally biased region" description="Polar residues" evidence="27">
    <location>
        <begin position="3370"/>
        <end position="3380"/>
    </location>
</feature>
<feature type="domain" description="C-type lectin" evidence="30">
    <location>
        <begin position="3176"/>
        <end position="3290"/>
    </location>
</feature>
<dbReference type="InterPro" id="IPR000436">
    <property type="entry name" value="Sushi_SCR_CCP_dom"/>
</dbReference>
<feature type="region of interest" description="Disordered" evidence="27">
    <location>
        <begin position="2457"/>
        <end position="2481"/>
    </location>
</feature>
<evidence type="ECO:0000256" key="5">
    <source>
        <dbReference type="ARBA" id="ARBA00022530"/>
    </source>
</evidence>
<feature type="region of interest" description="Disordered" evidence="27">
    <location>
        <begin position="2496"/>
        <end position="2526"/>
    </location>
</feature>
<dbReference type="InterPro" id="IPR018378">
    <property type="entry name" value="C-type_lectin_CS"/>
</dbReference>
<dbReference type="Pfam" id="PF00084">
    <property type="entry name" value="Sushi"/>
    <property type="match status" value="1"/>
</dbReference>
<keyword evidence="15" id="KW-0966">Cell projection</keyword>
<dbReference type="SMART" id="SM00445">
    <property type="entry name" value="LINK"/>
    <property type="match status" value="2"/>
</dbReference>
<feature type="disulfide bond" evidence="24">
    <location>
        <begin position="3115"/>
        <end position="3124"/>
    </location>
</feature>
<dbReference type="RefSeq" id="XP_072814533.1">
    <property type="nucleotide sequence ID" value="XM_072958432.1"/>
</dbReference>
<dbReference type="InterPro" id="IPR000152">
    <property type="entry name" value="EGF-type_Asp/Asn_hydroxyl_site"/>
</dbReference>
<dbReference type="SMART" id="SM00406">
    <property type="entry name" value="IGv"/>
    <property type="match status" value="1"/>
</dbReference>
<dbReference type="PANTHER" id="PTHR22804:SF6">
    <property type="entry name" value="VERSICAN CORE PROTEIN"/>
    <property type="match status" value="1"/>
</dbReference>
<keyword evidence="6 24" id="KW-0245">EGF-like domain</keyword>
<evidence type="ECO:0000259" key="31">
    <source>
        <dbReference type="PROSITE" id="PS50835"/>
    </source>
</evidence>
<feature type="region of interest" description="Disordered" evidence="27">
    <location>
        <begin position="2346"/>
        <end position="2406"/>
    </location>
</feature>
<evidence type="ECO:0000256" key="18">
    <source>
        <dbReference type="ARBA" id="ARBA00043896"/>
    </source>
</evidence>
<dbReference type="PROSITE" id="PS01187">
    <property type="entry name" value="EGF_CA"/>
    <property type="match status" value="1"/>
</dbReference>
<organism evidence="34 35">
    <name type="scientific">Vicugna pacos</name>
    <name type="common">Alpaca</name>
    <name type="synonym">Lama pacos</name>
    <dbReference type="NCBI Taxonomy" id="30538"/>
    <lineage>
        <taxon>Eukaryota</taxon>
        <taxon>Metazoa</taxon>
        <taxon>Chordata</taxon>
        <taxon>Craniata</taxon>
        <taxon>Vertebrata</taxon>
        <taxon>Euteleostomi</taxon>
        <taxon>Mammalia</taxon>
        <taxon>Eutheria</taxon>
        <taxon>Laurasiatheria</taxon>
        <taxon>Artiodactyla</taxon>
        <taxon>Tylopoda</taxon>
        <taxon>Camelidae</taxon>
        <taxon>Vicugna</taxon>
    </lineage>
</organism>
<dbReference type="PROSITE" id="PS50026">
    <property type="entry name" value="EGF_3"/>
    <property type="match status" value="2"/>
</dbReference>
<dbReference type="GO" id="GO:0007155">
    <property type="term" value="P:cell adhesion"/>
    <property type="evidence" value="ECO:0007669"/>
    <property type="project" value="InterPro"/>
</dbReference>
<dbReference type="SMART" id="SM00409">
    <property type="entry name" value="IG"/>
    <property type="match status" value="1"/>
</dbReference>
<dbReference type="InterPro" id="IPR016187">
    <property type="entry name" value="CTDL_fold"/>
</dbReference>
<evidence type="ECO:0000313" key="36">
    <source>
        <dbReference type="RefSeq" id="XP_072814533.1"/>
    </source>
</evidence>
<feature type="compositionally biased region" description="Polar residues" evidence="27">
    <location>
        <begin position="1734"/>
        <end position="1748"/>
    </location>
</feature>
<evidence type="ECO:0000256" key="28">
    <source>
        <dbReference type="SAM" id="SignalP"/>
    </source>
</evidence>
<protein>
    <recommendedName>
        <fullName evidence="20">Versican core protein</fullName>
    </recommendedName>
    <alternativeName>
        <fullName evidence="21">Chondroitin sulfate proteoglycan core protein 2</fullName>
    </alternativeName>
    <alternativeName>
        <fullName evidence="22">Large fibroblast proteoglycan</fullName>
    </alternativeName>
    <alternativeName>
        <fullName evidence="23">PG-M</fullName>
    </alternativeName>
</protein>
<dbReference type="GO" id="GO:0030246">
    <property type="term" value="F:carbohydrate binding"/>
    <property type="evidence" value="ECO:0007669"/>
    <property type="project" value="UniProtKB-KW"/>
</dbReference>
<comment type="subcellular location">
    <subcellularLocation>
        <location evidence="1">Cell projection</location>
        <location evidence="1">Cilium</location>
        <location evidence="1">Photoreceptor outer segment</location>
    </subcellularLocation>
    <subcellularLocation>
        <location evidence="2">Secreted</location>
        <location evidence="2">Extracellular space</location>
        <location evidence="2">Extracellular matrix</location>
        <location evidence="2">Interphotoreceptor matrix</location>
    </subcellularLocation>
</comment>
<evidence type="ECO:0000256" key="4">
    <source>
        <dbReference type="ARBA" id="ARBA00022525"/>
    </source>
</evidence>
<dbReference type="PRINTS" id="PR01265">
    <property type="entry name" value="LINKMODULE"/>
</dbReference>
<dbReference type="Gene3D" id="2.10.25.10">
    <property type="entry name" value="Laminin"/>
    <property type="match status" value="2"/>
</dbReference>
<keyword evidence="17" id="KW-0393">Immunoglobulin domain</keyword>
<comment type="caution">
    <text evidence="24">Lacks conserved residue(s) required for the propagation of feature annotation.</text>
</comment>
<dbReference type="InterPro" id="IPR001304">
    <property type="entry name" value="C-type_lectin-like"/>
</dbReference>
<dbReference type="SMART" id="SM00032">
    <property type="entry name" value="CCP"/>
    <property type="match status" value="1"/>
</dbReference>
<feature type="domain" description="EGF-like" evidence="29">
    <location>
        <begin position="3127"/>
        <end position="3163"/>
    </location>
</feature>
<dbReference type="Pfam" id="PF00059">
    <property type="entry name" value="Lectin_C"/>
    <property type="match status" value="1"/>
</dbReference>
<keyword evidence="13 24" id="KW-1015">Disulfide bond</keyword>
<comment type="subunit">
    <text evidence="19">Interacts with FBLN1.</text>
</comment>
<dbReference type="CDD" id="cd03588">
    <property type="entry name" value="CLECT_CSPGs"/>
    <property type="match status" value="1"/>
</dbReference>
<keyword evidence="5" id="KW-0272">Extracellular matrix</keyword>